<proteinExistence type="predicted"/>
<dbReference type="EMBL" id="GBRH01185966">
    <property type="protein sequence ID" value="JAE11930.1"/>
    <property type="molecule type" value="Transcribed_RNA"/>
</dbReference>
<organism evidence="1">
    <name type="scientific">Arundo donax</name>
    <name type="common">Giant reed</name>
    <name type="synonym">Donax arundinaceus</name>
    <dbReference type="NCBI Taxonomy" id="35708"/>
    <lineage>
        <taxon>Eukaryota</taxon>
        <taxon>Viridiplantae</taxon>
        <taxon>Streptophyta</taxon>
        <taxon>Embryophyta</taxon>
        <taxon>Tracheophyta</taxon>
        <taxon>Spermatophyta</taxon>
        <taxon>Magnoliopsida</taxon>
        <taxon>Liliopsida</taxon>
        <taxon>Poales</taxon>
        <taxon>Poaceae</taxon>
        <taxon>PACMAD clade</taxon>
        <taxon>Arundinoideae</taxon>
        <taxon>Arundineae</taxon>
        <taxon>Arundo</taxon>
    </lineage>
</organism>
<evidence type="ECO:0000313" key="1">
    <source>
        <dbReference type="EMBL" id="JAE11930.1"/>
    </source>
</evidence>
<name>A0A0A9FFU1_ARUDO</name>
<protein>
    <submittedName>
        <fullName evidence="1">Uncharacterized protein</fullName>
    </submittedName>
</protein>
<accession>A0A0A9FFU1</accession>
<reference evidence="1" key="1">
    <citation type="submission" date="2014-09" db="EMBL/GenBank/DDBJ databases">
        <authorList>
            <person name="Magalhaes I.L.F."/>
            <person name="Oliveira U."/>
            <person name="Santos F.R."/>
            <person name="Vidigal T.H.D.A."/>
            <person name="Brescovit A.D."/>
            <person name="Santos A.J."/>
        </authorList>
    </citation>
    <scope>NUCLEOTIDE SEQUENCE</scope>
    <source>
        <tissue evidence="1">Shoot tissue taken approximately 20 cm above the soil surface</tissue>
    </source>
</reference>
<reference evidence="1" key="2">
    <citation type="journal article" date="2015" name="Data Brief">
        <title>Shoot transcriptome of the giant reed, Arundo donax.</title>
        <authorList>
            <person name="Barrero R.A."/>
            <person name="Guerrero F.D."/>
            <person name="Moolhuijzen P."/>
            <person name="Goolsby J.A."/>
            <person name="Tidwell J."/>
            <person name="Bellgard S.E."/>
            <person name="Bellgard M.I."/>
        </authorList>
    </citation>
    <scope>NUCLEOTIDE SEQUENCE</scope>
    <source>
        <tissue evidence="1">Shoot tissue taken approximately 20 cm above the soil surface</tissue>
    </source>
</reference>
<dbReference type="AlphaFoldDB" id="A0A0A9FFU1"/>
<sequence length="46" mass="5338">MTPPRAGQWKKMKARNIRAVLNTFHSHQLQLVATKMITLPFQMDMA</sequence>